<name>A0A0T5VSV8_9SPHI</name>
<reference evidence="2 3" key="1">
    <citation type="submission" date="2015-11" db="EMBL/GenBank/DDBJ databases">
        <title>Sequence of Pedobacter ginsenosidimutans.</title>
        <authorList>
            <person name="Carson E."/>
            <person name="Keyser V."/>
            <person name="Newman J."/>
            <person name="Miller J."/>
        </authorList>
    </citation>
    <scope>NUCLEOTIDE SEQUENCE [LARGE SCALE GENOMIC DNA]</scope>
    <source>
        <strain evidence="2 3">KACC 14530</strain>
    </source>
</reference>
<protein>
    <submittedName>
        <fullName evidence="2">Uncharacterized protein</fullName>
    </submittedName>
</protein>
<keyword evidence="1" id="KW-0812">Transmembrane</keyword>
<sequence length="250" mass="28464">MKAFIYPSVALVLNFILFQSFPMAGEGASLGALLTIPIIGVISLLFALIHYILARKKIKTKYFQPLGITVMVLISYFLFIADEGNTPIDIVGRMFKTARNYNNIKLTDFYLDDIPTNAEKILAAKKKFKDQIPDTAYTINVFKHNDYKTIETFGIFYQNGKPIAVNENVKIRQINRTAIMLTRIAGKDSLSFVLSPLAIKLGESRISGFPEENSKRKPEESLRQADINPVSKRTTLDRQFFAYKVFYWLL</sequence>
<dbReference type="STRING" id="687842.ASU31_04335"/>
<feature type="transmembrane region" description="Helical" evidence="1">
    <location>
        <begin position="62"/>
        <end position="81"/>
    </location>
</feature>
<proteinExistence type="predicted"/>
<dbReference type="RefSeq" id="WP_057931170.1">
    <property type="nucleotide sequence ID" value="NZ_LMZQ01000003.1"/>
</dbReference>
<evidence type="ECO:0000313" key="3">
    <source>
        <dbReference type="Proteomes" id="UP000051950"/>
    </source>
</evidence>
<feature type="transmembrane region" description="Helical" evidence="1">
    <location>
        <begin position="28"/>
        <end position="53"/>
    </location>
</feature>
<dbReference type="OrthoDB" id="753643at2"/>
<dbReference type="EMBL" id="LMZQ01000003">
    <property type="protein sequence ID" value="KRT16920.1"/>
    <property type="molecule type" value="Genomic_DNA"/>
</dbReference>
<evidence type="ECO:0000256" key="1">
    <source>
        <dbReference type="SAM" id="Phobius"/>
    </source>
</evidence>
<gene>
    <name evidence="2" type="ORF">ASU31_04335</name>
</gene>
<dbReference type="Proteomes" id="UP000051950">
    <property type="component" value="Unassembled WGS sequence"/>
</dbReference>
<keyword evidence="1" id="KW-0472">Membrane</keyword>
<evidence type="ECO:0000313" key="2">
    <source>
        <dbReference type="EMBL" id="KRT16920.1"/>
    </source>
</evidence>
<organism evidence="2 3">
    <name type="scientific">Pedobacter ginsenosidimutans</name>
    <dbReference type="NCBI Taxonomy" id="687842"/>
    <lineage>
        <taxon>Bacteria</taxon>
        <taxon>Pseudomonadati</taxon>
        <taxon>Bacteroidota</taxon>
        <taxon>Sphingobacteriia</taxon>
        <taxon>Sphingobacteriales</taxon>
        <taxon>Sphingobacteriaceae</taxon>
        <taxon>Pedobacter</taxon>
    </lineage>
</organism>
<dbReference type="AlphaFoldDB" id="A0A0T5VSV8"/>
<keyword evidence="1" id="KW-1133">Transmembrane helix</keyword>
<accession>A0A0T5VSV8</accession>
<comment type="caution">
    <text evidence="2">The sequence shown here is derived from an EMBL/GenBank/DDBJ whole genome shotgun (WGS) entry which is preliminary data.</text>
</comment>
<keyword evidence="3" id="KW-1185">Reference proteome</keyword>